<organism evidence="2 3">
    <name type="scientific">Candidatus Yanofskybacteria bacterium GW2011_GWA1_41_6</name>
    <dbReference type="NCBI Taxonomy" id="1619020"/>
    <lineage>
        <taxon>Bacteria</taxon>
        <taxon>Candidatus Yanofskyibacteriota</taxon>
    </lineage>
</organism>
<dbReference type="Pfam" id="PF17248">
    <property type="entry name" value="DUF5317"/>
    <property type="match status" value="1"/>
</dbReference>
<accession>A0A0G0YVM8</accession>
<proteinExistence type="predicted"/>
<keyword evidence="1" id="KW-0472">Membrane</keyword>
<protein>
    <submittedName>
        <fullName evidence="2">Uncharacterized protein</fullName>
    </submittedName>
</protein>
<gene>
    <name evidence="2" type="ORF">UU70_C0010G0002</name>
</gene>
<reference evidence="2 3" key="1">
    <citation type="journal article" date="2015" name="Nature">
        <title>rRNA introns, odd ribosomes, and small enigmatic genomes across a large radiation of phyla.</title>
        <authorList>
            <person name="Brown C.T."/>
            <person name="Hug L.A."/>
            <person name="Thomas B.C."/>
            <person name="Sharon I."/>
            <person name="Castelle C.J."/>
            <person name="Singh A."/>
            <person name="Wilkins M.J."/>
            <person name="Williams K.H."/>
            <person name="Banfield J.F."/>
        </authorList>
    </citation>
    <scope>NUCLEOTIDE SEQUENCE [LARGE SCALE GENOMIC DNA]</scope>
</reference>
<dbReference type="AlphaFoldDB" id="A0A0G0YVM8"/>
<dbReference type="InterPro" id="IPR035168">
    <property type="entry name" value="DUF5317"/>
</dbReference>
<evidence type="ECO:0000313" key="3">
    <source>
        <dbReference type="Proteomes" id="UP000034380"/>
    </source>
</evidence>
<feature type="transmembrane region" description="Helical" evidence="1">
    <location>
        <begin position="98"/>
        <end position="120"/>
    </location>
</feature>
<evidence type="ECO:0000256" key="1">
    <source>
        <dbReference type="SAM" id="Phobius"/>
    </source>
</evidence>
<name>A0A0G0YVM8_9BACT</name>
<comment type="caution">
    <text evidence="2">The sequence shown here is derived from an EMBL/GenBank/DDBJ whole genome shotgun (WGS) entry which is preliminary data.</text>
</comment>
<evidence type="ECO:0000313" key="2">
    <source>
        <dbReference type="EMBL" id="KKS13731.1"/>
    </source>
</evidence>
<dbReference type="Proteomes" id="UP000034380">
    <property type="component" value="Unassembled WGS sequence"/>
</dbReference>
<sequence length="128" mass="14687">MLKKLLYVVFALLALSFVGKAGNLLVRKANGGKMPVLVEKRFFDNDTEFHGFRITVENSSDQKVLTSNTRINFLADRFYWRIHNKNDVDINVLSVGDVVFLVSQLVAFTILFVTILILWLQKKLVLKQ</sequence>
<dbReference type="EMBL" id="LCBQ01000010">
    <property type="protein sequence ID" value="KKS13731.1"/>
    <property type="molecule type" value="Genomic_DNA"/>
</dbReference>
<keyword evidence="1" id="KW-0812">Transmembrane</keyword>
<keyword evidence="1" id="KW-1133">Transmembrane helix</keyword>